<gene>
    <name evidence="1" type="ORF">HNQ39_003271</name>
</gene>
<dbReference type="AlphaFoldDB" id="A0A7W9SRG1"/>
<evidence type="ECO:0000313" key="1">
    <source>
        <dbReference type="EMBL" id="MBB6051461.1"/>
    </source>
</evidence>
<dbReference type="EMBL" id="JACHGW010000003">
    <property type="protein sequence ID" value="MBB6051461.1"/>
    <property type="molecule type" value="Genomic_DNA"/>
</dbReference>
<dbReference type="RefSeq" id="WP_184198463.1">
    <property type="nucleotide sequence ID" value="NZ_JACHGW010000003.1"/>
</dbReference>
<keyword evidence="2" id="KW-1185">Reference proteome</keyword>
<comment type="caution">
    <text evidence="1">The sequence shown here is derived from an EMBL/GenBank/DDBJ whole genome shotgun (WGS) entry which is preliminary data.</text>
</comment>
<dbReference type="Proteomes" id="UP000520814">
    <property type="component" value="Unassembled WGS sequence"/>
</dbReference>
<evidence type="ECO:0000313" key="2">
    <source>
        <dbReference type="Proteomes" id="UP000520814"/>
    </source>
</evidence>
<accession>A0A7W9SRG1</accession>
<reference evidence="1 2" key="1">
    <citation type="submission" date="2020-08" db="EMBL/GenBank/DDBJ databases">
        <title>Genomic Encyclopedia of Type Strains, Phase IV (KMG-IV): sequencing the most valuable type-strain genomes for metagenomic binning, comparative biology and taxonomic classification.</title>
        <authorList>
            <person name="Goeker M."/>
        </authorList>
    </citation>
    <scope>NUCLEOTIDE SEQUENCE [LARGE SCALE GENOMIC DNA]</scope>
    <source>
        <strain evidence="1 2">DSM 23562</strain>
    </source>
</reference>
<sequence>MKPLMGPYHDFWVFDEAQRIPQDYWSLLGRKDAPLRIEDDLLLAFAKTLPEFQTDNPSWNPPKQYQGLNWLGPTVVRGSSALLLAEIASRWCETFDTETEPITSLEVPRSLFRSRFETLAELARQGGEPGCYLLHLGI</sequence>
<protein>
    <submittedName>
        <fullName evidence="1">Uncharacterized protein</fullName>
    </submittedName>
</protein>
<proteinExistence type="predicted"/>
<organism evidence="1 2">
    <name type="scientific">Armatimonas rosea</name>
    <dbReference type="NCBI Taxonomy" id="685828"/>
    <lineage>
        <taxon>Bacteria</taxon>
        <taxon>Bacillati</taxon>
        <taxon>Armatimonadota</taxon>
        <taxon>Armatimonadia</taxon>
        <taxon>Armatimonadales</taxon>
        <taxon>Armatimonadaceae</taxon>
        <taxon>Armatimonas</taxon>
    </lineage>
</organism>
<name>A0A7W9SRG1_ARMRO</name>